<dbReference type="InterPro" id="IPR002110">
    <property type="entry name" value="Ankyrin_rpt"/>
</dbReference>
<sequence>MGSGSSKPQSEEHSVPQPTFQEQELTAAGPGHRAASLRKAQAARKALAFSHLSRGSFRGSPVRAKVAMCGLDCGDVIEREVTASTVGELLRAAREALKREDVDVVCECTELQNLPTDAGLYDAVSRSYPKKLQAYVAASMERAKWLEDVLELQFETVRSLIYSSWWSSIQSGSLSTCQALVSPNQKTASMPGADSPELTLLVRELQTELLESVGPKGLSALEVAIDGGDADLCKVLVESRANLQNSLDQALSRLDLHGSSPRAKIEEVCRILHNGGVAVEAWQSKQPWDRCLRAAATGCTWLVEDLLQKDKLGFEDVVCPRTNWSLALEAAVTSNHSLMKLALQKGVEAAIHCDRSGRSVMHYAALQGDEQLLLMIAESMQAQGFRILDRIDAVDELGRSPLWYAARGGHAGVCSWLCSQRCDPAKRDIEGTTAYFQAICGGGKEFPQQLLPSLFFGQPHLVHQFFEDTTDDSGLTLWHVGAMTDAVPALQWMVEHTESGLEPLLDASHSNPLLQATLGGHMQAVAFLLSVKADPGQFTPGSPRDWAAALRLSELEHAFWAHRDEVADAGWAARWNAYRWAAEH</sequence>
<gene>
    <name evidence="4" type="primary">ANKRD50</name>
    <name evidence="4" type="ORF">SNAT2548_LOCUS24465</name>
</gene>
<dbReference type="OrthoDB" id="341259at2759"/>
<dbReference type="PANTHER" id="PTHR24198:SF165">
    <property type="entry name" value="ANKYRIN REPEAT-CONTAINING PROTEIN-RELATED"/>
    <property type="match status" value="1"/>
</dbReference>
<dbReference type="Pfam" id="PF00023">
    <property type="entry name" value="Ank"/>
    <property type="match status" value="1"/>
</dbReference>
<dbReference type="Proteomes" id="UP000604046">
    <property type="component" value="Unassembled WGS sequence"/>
</dbReference>
<comment type="caution">
    <text evidence="4">The sequence shown here is derived from an EMBL/GenBank/DDBJ whole genome shotgun (WGS) entry which is preliminary data.</text>
</comment>
<name>A0A812RM97_9DINO</name>
<keyword evidence="2" id="KW-0040">ANK repeat</keyword>
<keyword evidence="5" id="KW-1185">Reference proteome</keyword>
<accession>A0A812RM97</accession>
<evidence type="ECO:0000313" key="5">
    <source>
        <dbReference type="Proteomes" id="UP000604046"/>
    </source>
</evidence>
<dbReference type="SUPFAM" id="SSF48403">
    <property type="entry name" value="Ankyrin repeat"/>
    <property type="match status" value="1"/>
</dbReference>
<proteinExistence type="predicted"/>
<dbReference type="Gene3D" id="1.25.40.20">
    <property type="entry name" value="Ankyrin repeat-containing domain"/>
    <property type="match status" value="1"/>
</dbReference>
<dbReference type="InterPro" id="IPR036770">
    <property type="entry name" value="Ankyrin_rpt-contain_sf"/>
</dbReference>
<dbReference type="PANTHER" id="PTHR24198">
    <property type="entry name" value="ANKYRIN REPEAT AND PROTEIN KINASE DOMAIN-CONTAINING PROTEIN"/>
    <property type="match status" value="1"/>
</dbReference>
<dbReference type="AlphaFoldDB" id="A0A812RM97"/>
<evidence type="ECO:0000313" key="4">
    <source>
        <dbReference type="EMBL" id="CAE7448143.1"/>
    </source>
</evidence>
<reference evidence="4" key="1">
    <citation type="submission" date="2021-02" db="EMBL/GenBank/DDBJ databases">
        <authorList>
            <person name="Dougan E. K."/>
            <person name="Rhodes N."/>
            <person name="Thang M."/>
            <person name="Chan C."/>
        </authorList>
    </citation>
    <scope>NUCLEOTIDE SEQUENCE</scope>
</reference>
<evidence type="ECO:0000256" key="1">
    <source>
        <dbReference type="ARBA" id="ARBA00022737"/>
    </source>
</evidence>
<dbReference type="SMART" id="SM00248">
    <property type="entry name" value="ANK"/>
    <property type="match status" value="5"/>
</dbReference>
<evidence type="ECO:0000256" key="3">
    <source>
        <dbReference type="SAM" id="MobiDB-lite"/>
    </source>
</evidence>
<evidence type="ECO:0000256" key="2">
    <source>
        <dbReference type="ARBA" id="ARBA00023043"/>
    </source>
</evidence>
<organism evidence="4 5">
    <name type="scientific">Symbiodinium natans</name>
    <dbReference type="NCBI Taxonomy" id="878477"/>
    <lineage>
        <taxon>Eukaryota</taxon>
        <taxon>Sar</taxon>
        <taxon>Alveolata</taxon>
        <taxon>Dinophyceae</taxon>
        <taxon>Suessiales</taxon>
        <taxon>Symbiodiniaceae</taxon>
        <taxon>Symbiodinium</taxon>
    </lineage>
</organism>
<feature type="region of interest" description="Disordered" evidence="3">
    <location>
        <begin position="1"/>
        <end position="32"/>
    </location>
</feature>
<protein>
    <submittedName>
        <fullName evidence="4">ANKRD50 protein</fullName>
    </submittedName>
</protein>
<keyword evidence="1" id="KW-0677">Repeat</keyword>
<dbReference type="EMBL" id="CAJNDS010002358">
    <property type="protein sequence ID" value="CAE7448143.1"/>
    <property type="molecule type" value="Genomic_DNA"/>
</dbReference>